<dbReference type="Proteomes" id="UP000305948">
    <property type="component" value="Unassembled WGS sequence"/>
</dbReference>
<dbReference type="EMBL" id="ML213519">
    <property type="protein sequence ID" value="TFK48509.1"/>
    <property type="molecule type" value="Genomic_DNA"/>
</dbReference>
<keyword evidence="3" id="KW-1185">Reference proteome</keyword>
<evidence type="ECO:0000313" key="3">
    <source>
        <dbReference type="Proteomes" id="UP000305948"/>
    </source>
</evidence>
<reference evidence="2 3" key="1">
    <citation type="journal article" date="2019" name="Nat. Ecol. Evol.">
        <title>Megaphylogeny resolves global patterns of mushroom evolution.</title>
        <authorList>
            <person name="Varga T."/>
            <person name="Krizsan K."/>
            <person name="Foldi C."/>
            <person name="Dima B."/>
            <person name="Sanchez-Garcia M."/>
            <person name="Sanchez-Ramirez S."/>
            <person name="Szollosi G.J."/>
            <person name="Szarkandi J.G."/>
            <person name="Papp V."/>
            <person name="Albert L."/>
            <person name="Andreopoulos W."/>
            <person name="Angelini C."/>
            <person name="Antonin V."/>
            <person name="Barry K.W."/>
            <person name="Bougher N.L."/>
            <person name="Buchanan P."/>
            <person name="Buyck B."/>
            <person name="Bense V."/>
            <person name="Catcheside P."/>
            <person name="Chovatia M."/>
            <person name="Cooper J."/>
            <person name="Damon W."/>
            <person name="Desjardin D."/>
            <person name="Finy P."/>
            <person name="Geml J."/>
            <person name="Haridas S."/>
            <person name="Hughes K."/>
            <person name="Justo A."/>
            <person name="Karasinski D."/>
            <person name="Kautmanova I."/>
            <person name="Kiss B."/>
            <person name="Kocsube S."/>
            <person name="Kotiranta H."/>
            <person name="LaButti K.M."/>
            <person name="Lechner B.E."/>
            <person name="Liimatainen K."/>
            <person name="Lipzen A."/>
            <person name="Lukacs Z."/>
            <person name="Mihaltcheva S."/>
            <person name="Morgado L.N."/>
            <person name="Niskanen T."/>
            <person name="Noordeloos M.E."/>
            <person name="Ohm R.A."/>
            <person name="Ortiz-Santana B."/>
            <person name="Ovrebo C."/>
            <person name="Racz N."/>
            <person name="Riley R."/>
            <person name="Savchenko A."/>
            <person name="Shiryaev A."/>
            <person name="Soop K."/>
            <person name="Spirin V."/>
            <person name="Szebenyi C."/>
            <person name="Tomsovsky M."/>
            <person name="Tulloss R.E."/>
            <person name="Uehling J."/>
            <person name="Grigoriev I.V."/>
            <person name="Vagvolgyi C."/>
            <person name="Papp T."/>
            <person name="Martin F.M."/>
            <person name="Miettinen O."/>
            <person name="Hibbett D.S."/>
            <person name="Nagy L.G."/>
        </authorList>
    </citation>
    <scope>NUCLEOTIDE SEQUENCE [LARGE SCALE GENOMIC DNA]</scope>
    <source>
        <strain evidence="2 3">OMC1185</strain>
    </source>
</reference>
<protein>
    <submittedName>
        <fullName evidence="2">Uncharacterized protein</fullName>
    </submittedName>
</protein>
<sequence length="89" mass="10086">MKLPCNASGPSKRLSGSHPSRWYDGPRSTVRHRKRVFRLHDRSCHHVSAVLILVAKPKEQSCMGTTRRYHIASDGQLYWTTSRASTSPP</sequence>
<feature type="region of interest" description="Disordered" evidence="1">
    <location>
        <begin position="1"/>
        <end position="27"/>
    </location>
</feature>
<proteinExistence type="predicted"/>
<organism evidence="2 3">
    <name type="scientific">Heliocybe sulcata</name>
    <dbReference type="NCBI Taxonomy" id="5364"/>
    <lineage>
        <taxon>Eukaryota</taxon>
        <taxon>Fungi</taxon>
        <taxon>Dikarya</taxon>
        <taxon>Basidiomycota</taxon>
        <taxon>Agaricomycotina</taxon>
        <taxon>Agaricomycetes</taxon>
        <taxon>Gloeophyllales</taxon>
        <taxon>Gloeophyllaceae</taxon>
        <taxon>Heliocybe</taxon>
    </lineage>
</organism>
<dbReference type="AlphaFoldDB" id="A0A5C3MSQ3"/>
<evidence type="ECO:0000256" key="1">
    <source>
        <dbReference type="SAM" id="MobiDB-lite"/>
    </source>
</evidence>
<gene>
    <name evidence="2" type="ORF">OE88DRAFT_1664365</name>
</gene>
<accession>A0A5C3MSQ3</accession>
<evidence type="ECO:0000313" key="2">
    <source>
        <dbReference type="EMBL" id="TFK48509.1"/>
    </source>
</evidence>
<name>A0A5C3MSQ3_9AGAM</name>